<evidence type="ECO:0000313" key="4">
    <source>
        <dbReference type="Proteomes" id="UP000285310"/>
    </source>
</evidence>
<dbReference type="Proteomes" id="UP000285310">
    <property type="component" value="Unassembled WGS sequence"/>
</dbReference>
<proteinExistence type="predicted"/>
<feature type="signal peptide" evidence="2">
    <location>
        <begin position="1"/>
        <end position="23"/>
    </location>
</feature>
<keyword evidence="4" id="KW-1185">Reference proteome</keyword>
<dbReference type="EMBL" id="AYKG01000020">
    <property type="protein sequence ID" value="ROO28632.1"/>
    <property type="molecule type" value="Genomic_DNA"/>
</dbReference>
<sequence>MKHRAIALIGMGLLAGVASPALAAGADNCHAALSQLSQTAERLADSNAAFDRRARDILARANGAVNNACAQAGDTATDRPAAPSADRAQPEAPVPAADAASEETSREKRSRHRARSPKAG</sequence>
<comment type="caution">
    <text evidence="3">The sequence shown here is derived from an EMBL/GenBank/DDBJ whole genome shotgun (WGS) entry which is preliminary data.</text>
</comment>
<dbReference type="AlphaFoldDB" id="A0A423PSV1"/>
<keyword evidence="2" id="KW-0732">Signal</keyword>
<feature type="chain" id="PRO_5019553527" evidence="2">
    <location>
        <begin position="24"/>
        <end position="120"/>
    </location>
</feature>
<feature type="region of interest" description="Disordered" evidence="1">
    <location>
        <begin position="68"/>
        <end position="120"/>
    </location>
</feature>
<organism evidence="3 4">
    <name type="scientific">Salinisphaera japonica YTM-1</name>
    <dbReference type="NCBI Taxonomy" id="1209778"/>
    <lineage>
        <taxon>Bacteria</taxon>
        <taxon>Pseudomonadati</taxon>
        <taxon>Pseudomonadota</taxon>
        <taxon>Gammaproteobacteria</taxon>
        <taxon>Salinisphaerales</taxon>
        <taxon>Salinisphaeraceae</taxon>
        <taxon>Salinisphaera</taxon>
    </lineage>
</organism>
<dbReference type="InParanoid" id="A0A423PSV1"/>
<feature type="compositionally biased region" description="Basic residues" evidence="1">
    <location>
        <begin position="108"/>
        <end position="120"/>
    </location>
</feature>
<protein>
    <submittedName>
        <fullName evidence="3">Uncharacterized protein</fullName>
    </submittedName>
</protein>
<gene>
    <name evidence="3" type="ORF">SAJA_07710</name>
</gene>
<evidence type="ECO:0000256" key="2">
    <source>
        <dbReference type="SAM" id="SignalP"/>
    </source>
</evidence>
<accession>A0A423PSV1</accession>
<dbReference type="RefSeq" id="WP_123658065.1">
    <property type="nucleotide sequence ID" value="NZ_AYKG01000020.1"/>
</dbReference>
<name>A0A423PSV1_9GAMM</name>
<evidence type="ECO:0000313" key="3">
    <source>
        <dbReference type="EMBL" id="ROO28632.1"/>
    </source>
</evidence>
<reference evidence="3 4" key="1">
    <citation type="submission" date="2013-10" db="EMBL/GenBank/DDBJ databases">
        <title>Salinisphaera japonica YTM-1 Genome Sequencing.</title>
        <authorList>
            <person name="Lai Q."/>
            <person name="Li C."/>
            <person name="Shao Z."/>
        </authorList>
    </citation>
    <scope>NUCLEOTIDE SEQUENCE [LARGE SCALE GENOMIC DNA]</scope>
    <source>
        <strain evidence="3 4">YTM-1</strain>
    </source>
</reference>
<evidence type="ECO:0000256" key="1">
    <source>
        <dbReference type="SAM" id="MobiDB-lite"/>
    </source>
</evidence>